<proteinExistence type="predicted"/>
<sequence length="452" mass="51204">MVFQRLLSAVAGASSATTRDTQERCSSTTRAVPRPRRPTIHNDEEVQEPRRKTVPRTPQNALIHQLQSAFTDIGEKDIALQLRNLPPFAQKTLAETIQAFLPKVIQNDGSKAKLQNLSDASLPEQSRDGLENLKRSHMEQQAKLTAEIDALHRTNAKLQSQLDLANARVQSVLQRENTMLGNMIPTDEGPAEGSLRECFARLRKQIQVLGNSPVYASSGKSTCPYVPISSREAELFFDWSAAGRSKDRRLLLRMLMFEFLRKHVLDYNMFGVTTIAAASGREERDFQFLERALGRLEEAFETRKIAKRDIASWRTATVRCVQSCQKDDDFSDELASRMYTFFERFVEEDVETTKIDKLKERFSQLCRDAVSVRLQMRGSEDYYRCVTLERGLPLSGNEDIADPYAVYDGDDNEDASQISFTIFGALVMYPKLEPDREVILEQAIVAMASENA</sequence>
<protein>
    <submittedName>
        <fullName evidence="3">Uncharacterized protein</fullName>
    </submittedName>
</protein>
<dbReference type="HOGENOM" id="CLU_605473_0_0_1"/>
<name>A0A0A2VK11_BEABA</name>
<feature type="compositionally biased region" description="Polar residues" evidence="2">
    <location>
        <begin position="14"/>
        <end position="30"/>
    </location>
</feature>
<feature type="region of interest" description="Disordered" evidence="2">
    <location>
        <begin position="13"/>
        <end position="58"/>
    </location>
</feature>
<dbReference type="EMBL" id="ANFO01000605">
    <property type="protein sequence ID" value="KGQ08181.1"/>
    <property type="molecule type" value="Genomic_DNA"/>
</dbReference>
<keyword evidence="1" id="KW-0175">Coiled coil</keyword>
<comment type="caution">
    <text evidence="3">The sequence shown here is derived from an EMBL/GenBank/DDBJ whole genome shotgun (WGS) entry which is preliminary data.</text>
</comment>
<feature type="coiled-coil region" evidence="1">
    <location>
        <begin position="141"/>
        <end position="175"/>
    </location>
</feature>
<evidence type="ECO:0000313" key="3">
    <source>
        <dbReference type="EMBL" id="KGQ08181.1"/>
    </source>
</evidence>
<evidence type="ECO:0000256" key="1">
    <source>
        <dbReference type="SAM" id="Coils"/>
    </source>
</evidence>
<evidence type="ECO:0000313" key="4">
    <source>
        <dbReference type="Proteomes" id="UP000030106"/>
    </source>
</evidence>
<dbReference type="OrthoDB" id="5393537at2759"/>
<gene>
    <name evidence="3" type="ORF">BBAD15_g6487</name>
</gene>
<dbReference type="AlphaFoldDB" id="A0A0A2VK11"/>
<feature type="compositionally biased region" description="Basic and acidic residues" evidence="2">
    <location>
        <begin position="40"/>
        <end position="51"/>
    </location>
</feature>
<reference evidence="3 4" key="1">
    <citation type="submission" date="2012-10" db="EMBL/GenBank/DDBJ databases">
        <title>Genome sequencing and analysis of entomopathogenic fungi Beauveria bassiana D1-5.</title>
        <authorList>
            <person name="Li Q."/>
            <person name="Wang L."/>
            <person name="Zhang Z."/>
            <person name="Wang Q."/>
            <person name="Ren J."/>
            <person name="Wang M."/>
            <person name="Xu W."/>
            <person name="Wang J."/>
            <person name="Lu Y."/>
            <person name="Du Q."/>
            <person name="Sun Z."/>
        </authorList>
    </citation>
    <scope>NUCLEOTIDE SEQUENCE [LARGE SCALE GENOMIC DNA]</scope>
    <source>
        <strain evidence="3 4">D1-5</strain>
    </source>
</reference>
<evidence type="ECO:0000256" key="2">
    <source>
        <dbReference type="SAM" id="MobiDB-lite"/>
    </source>
</evidence>
<dbReference type="eggNOG" id="ENOG502RNN7">
    <property type="taxonomic scope" value="Eukaryota"/>
</dbReference>
<accession>A0A0A2VK11</accession>
<dbReference type="Proteomes" id="UP000030106">
    <property type="component" value="Unassembled WGS sequence"/>
</dbReference>
<organism evidence="3 4">
    <name type="scientific">Beauveria bassiana D1-5</name>
    <dbReference type="NCBI Taxonomy" id="1245745"/>
    <lineage>
        <taxon>Eukaryota</taxon>
        <taxon>Fungi</taxon>
        <taxon>Dikarya</taxon>
        <taxon>Ascomycota</taxon>
        <taxon>Pezizomycotina</taxon>
        <taxon>Sordariomycetes</taxon>
        <taxon>Hypocreomycetidae</taxon>
        <taxon>Hypocreales</taxon>
        <taxon>Cordycipitaceae</taxon>
        <taxon>Beauveria</taxon>
    </lineage>
</organism>